<keyword evidence="3" id="KW-1185">Reference proteome</keyword>
<evidence type="ECO:0000313" key="2">
    <source>
        <dbReference type="EMBL" id="KAH1168379.1"/>
    </source>
</evidence>
<evidence type="ECO:0000313" key="3">
    <source>
        <dbReference type="Proteomes" id="UP000827986"/>
    </source>
</evidence>
<reference evidence="2" key="1">
    <citation type="submission" date="2021-09" db="EMBL/GenBank/DDBJ databases">
        <title>The genome of Mauremys mutica provides insights into the evolution of semi-aquatic lifestyle.</title>
        <authorList>
            <person name="Gong S."/>
            <person name="Gao Y."/>
        </authorList>
    </citation>
    <scope>NUCLEOTIDE SEQUENCE</scope>
    <source>
        <strain evidence="2">MM-2020</strain>
        <tissue evidence="2">Muscle</tissue>
    </source>
</reference>
<dbReference type="AlphaFoldDB" id="A0A9D3WUL0"/>
<proteinExistence type="predicted"/>
<organism evidence="2 3">
    <name type="scientific">Mauremys mutica</name>
    <name type="common">yellowpond turtle</name>
    <dbReference type="NCBI Taxonomy" id="74926"/>
    <lineage>
        <taxon>Eukaryota</taxon>
        <taxon>Metazoa</taxon>
        <taxon>Chordata</taxon>
        <taxon>Craniata</taxon>
        <taxon>Vertebrata</taxon>
        <taxon>Euteleostomi</taxon>
        <taxon>Archelosauria</taxon>
        <taxon>Testudinata</taxon>
        <taxon>Testudines</taxon>
        <taxon>Cryptodira</taxon>
        <taxon>Durocryptodira</taxon>
        <taxon>Testudinoidea</taxon>
        <taxon>Geoemydidae</taxon>
        <taxon>Geoemydinae</taxon>
        <taxon>Mauremys</taxon>
    </lineage>
</organism>
<evidence type="ECO:0000256" key="1">
    <source>
        <dbReference type="SAM" id="MobiDB-lite"/>
    </source>
</evidence>
<sequence>MFALYPCTHVCIKAVRMSMAWDATCCVFSALARICLQLWPARCAKRWLCCKRVSPQCWLFPPPPLNEAVKGLRLVSFLWQTLACKEERLKCRLLNKEQHTWAITIQGKQMQRGKANSSSSRQSKGAEQSPFLPFLPSARMPKEPVPQTWNPPMSHKREKEGEGETRGS</sequence>
<name>A0A9D3WUL0_9SAUR</name>
<dbReference type="EMBL" id="JAHDVG010000486">
    <property type="protein sequence ID" value="KAH1168379.1"/>
    <property type="molecule type" value="Genomic_DNA"/>
</dbReference>
<protein>
    <submittedName>
        <fullName evidence="2">Uncharacterized protein</fullName>
    </submittedName>
</protein>
<comment type="caution">
    <text evidence="2">The sequence shown here is derived from an EMBL/GenBank/DDBJ whole genome shotgun (WGS) entry which is preliminary data.</text>
</comment>
<accession>A0A9D3WUL0</accession>
<feature type="region of interest" description="Disordered" evidence="1">
    <location>
        <begin position="106"/>
        <end position="168"/>
    </location>
</feature>
<feature type="compositionally biased region" description="Basic and acidic residues" evidence="1">
    <location>
        <begin position="155"/>
        <end position="168"/>
    </location>
</feature>
<gene>
    <name evidence="2" type="ORF">KIL84_003862</name>
</gene>
<feature type="compositionally biased region" description="Polar residues" evidence="1">
    <location>
        <begin position="106"/>
        <end position="126"/>
    </location>
</feature>
<dbReference type="Proteomes" id="UP000827986">
    <property type="component" value="Unassembled WGS sequence"/>
</dbReference>